<feature type="chain" id="PRO_5006064916" evidence="1">
    <location>
        <begin position="21"/>
        <end position="100"/>
    </location>
</feature>
<dbReference type="Proteomes" id="UP000051870">
    <property type="component" value="Unassembled WGS sequence"/>
</dbReference>
<protein>
    <submittedName>
        <fullName evidence="2">Uncharacterized protein</fullName>
    </submittedName>
</protein>
<evidence type="ECO:0000256" key="1">
    <source>
        <dbReference type="SAM" id="SignalP"/>
    </source>
</evidence>
<dbReference type="STRING" id="1715693.PH7735_01413"/>
<gene>
    <name evidence="2" type="ORF">PH7735_01413</name>
</gene>
<reference evidence="3" key="1">
    <citation type="submission" date="2015-09" db="EMBL/GenBank/DDBJ databases">
        <authorList>
            <person name="Rodrigo-Torres Lidia"/>
            <person name="Arahal R.David."/>
        </authorList>
    </citation>
    <scope>NUCLEOTIDE SEQUENCE [LARGE SCALE GENOMIC DNA]</scope>
    <source>
        <strain evidence="3">CECT 7735</strain>
    </source>
</reference>
<evidence type="ECO:0000313" key="3">
    <source>
        <dbReference type="Proteomes" id="UP000051870"/>
    </source>
</evidence>
<evidence type="ECO:0000313" key="2">
    <source>
        <dbReference type="EMBL" id="CUJ91827.1"/>
    </source>
</evidence>
<name>A0A0P1I5R1_9RHOB</name>
<organism evidence="2 3">
    <name type="scientific">Shimia thalassica</name>
    <dbReference type="NCBI Taxonomy" id="1715693"/>
    <lineage>
        <taxon>Bacteria</taxon>
        <taxon>Pseudomonadati</taxon>
        <taxon>Pseudomonadota</taxon>
        <taxon>Alphaproteobacteria</taxon>
        <taxon>Rhodobacterales</taxon>
        <taxon>Roseobacteraceae</taxon>
    </lineage>
</organism>
<feature type="signal peptide" evidence="1">
    <location>
        <begin position="1"/>
        <end position="20"/>
    </location>
</feature>
<sequence length="100" mass="11364">MTRFIPFVLAAAMLAGPVAADAKKEEFCQINTDIIERLVEMRLDRVSKSKAVKDLMEGENAVPENYTVAVTQWSEWIYGQPRKDAKNFVSDDFYKACLTQ</sequence>
<accession>A0A0P1I5R1</accession>
<dbReference type="EMBL" id="CYTW01000001">
    <property type="protein sequence ID" value="CUJ91827.1"/>
    <property type="molecule type" value="Genomic_DNA"/>
</dbReference>
<proteinExistence type="predicted"/>
<dbReference type="AlphaFoldDB" id="A0A0P1I5R1"/>
<dbReference type="GeneID" id="83880469"/>
<keyword evidence="1" id="KW-0732">Signal</keyword>
<dbReference type="RefSeq" id="WP_058310543.1">
    <property type="nucleotide sequence ID" value="NZ_CANLZE010000001.1"/>
</dbReference>
<keyword evidence="3" id="KW-1185">Reference proteome</keyword>